<dbReference type="Proteomes" id="UP000095085">
    <property type="component" value="Unassembled WGS sequence"/>
</dbReference>
<dbReference type="EMBL" id="KV454547">
    <property type="protein sequence ID" value="ODV64685.1"/>
    <property type="molecule type" value="Genomic_DNA"/>
</dbReference>
<sequence>MILDWSISNNSSSSPSSNPKSSSFSSSSSSSSSSAFSSFSLGKSSSYWRLLCFFFFFCSPSDGLFLFSLTSFSSSFSTFSFSSTSFSSTSFSSFSSTLTGLCSFTLVSLDIFNCLIPLGTCCWWNFSIPVPVLLTCLVLGVFARPPVSANKKKYQSLHFIIN</sequence>
<reference evidence="4" key="1">
    <citation type="submission" date="2016-05" db="EMBL/GenBank/DDBJ databases">
        <title>Comparative genomics of biotechnologically important yeasts.</title>
        <authorList>
            <consortium name="DOE Joint Genome Institute"/>
            <person name="Riley R."/>
            <person name="Haridas S."/>
            <person name="Wolfe K.H."/>
            <person name="Lopes M.R."/>
            <person name="Hittinger C.T."/>
            <person name="Goker M."/>
            <person name="Salamov A."/>
            <person name="Wisecaver J."/>
            <person name="Long T.M."/>
            <person name="Aerts A.L."/>
            <person name="Barry K."/>
            <person name="Choi C."/>
            <person name="Clum A."/>
            <person name="Coughlan A.Y."/>
            <person name="Deshpande S."/>
            <person name="Douglass A.P."/>
            <person name="Hanson S.J."/>
            <person name="Klenk H.-P."/>
            <person name="Labutti K."/>
            <person name="Lapidus A."/>
            <person name="Lindquist E."/>
            <person name="Lipzen A."/>
            <person name="Meier-Kolthoff J.P."/>
            <person name="Ohm R.A."/>
            <person name="Otillar R.P."/>
            <person name="Pangilinan J."/>
            <person name="Peng Y."/>
            <person name="Rokas A."/>
            <person name="Rosa C.A."/>
            <person name="Scheuner C."/>
            <person name="Sibirny A.A."/>
            <person name="Slot J.C."/>
            <person name="Stielow J.B."/>
            <person name="Sun H."/>
            <person name="Kurtzman C.P."/>
            <person name="Blackwell M."/>
            <person name="Grigoriev I.V."/>
            <person name="Jeffries T.W."/>
        </authorList>
    </citation>
    <scope>NUCLEOTIDE SEQUENCE [LARGE SCALE GENOMIC DNA]</scope>
    <source>
        <strain evidence="4">NRRL Y-1933</strain>
    </source>
</reference>
<gene>
    <name evidence="3" type="ORF">HYPBUDRAFT_184169</name>
</gene>
<dbReference type="AlphaFoldDB" id="A0A1E4RC31"/>
<feature type="transmembrane region" description="Helical" evidence="2">
    <location>
        <begin position="91"/>
        <end position="111"/>
    </location>
</feature>
<evidence type="ECO:0000256" key="1">
    <source>
        <dbReference type="SAM" id="MobiDB-lite"/>
    </source>
</evidence>
<feature type="transmembrane region" description="Helical" evidence="2">
    <location>
        <begin position="47"/>
        <end position="70"/>
    </location>
</feature>
<keyword evidence="4" id="KW-1185">Reference proteome</keyword>
<accession>A0A1E4RC31</accession>
<protein>
    <submittedName>
        <fullName evidence="3">Uncharacterized protein</fullName>
    </submittedName>
</protein>
<proteinExistence type="predicted"/>
<keyword evidence="2" id="KW-1133">Transmembrane helix</keyword>
<keyword evidence="2" id="KW-0812">Transmembrane</keyword>
<evidence type="ECO:0000313" key="4">
    <source>
        <dbReference type="Proteomes" id="UP000095085"/>
    </source>
</evidence>
<keyword evidence="2" id="KW-0472">Membrane</keyword>
<organism evidence="3 4">
    <name type="scientific">Hyphopichia burtonii NRRL Y-1933</name>
    <dbReference type="NCBI Taxonomy" id="984485"/>
    <lineage>
        <taxon>Eukaryota</taxon>
        <taxon>Fungi</taxon>
        <taxon>Dikarya</taxon>
        <taxon>Ascomycota</taxon>
        <taxon>Saccharomycotina</taxon>
        <taxon>Pichiomycetes</taxon>
        <taxon>Debaryomycetaceae</taxon>
        <taxon>Hyphopichia</taxon>
    </lineage>
</organism>
<feature type="region of interest" description="Disordered" evidence="1">
    <location>
        <begin position="1"/>
        <end position="33"/>
    </location>
</feature>
<feature type="non-terminal residue" evidence="3">
    <location>
        <position position="162"/>
    </location>
</feature>
<dbReference type="RefSeq" id="XP_020073752.1">
    <property type="nucleotide sequence ID" value="XM_020222910.1"/>
</dbReference>
<feature type="transmembrane region" description="Helical" evidence="2">
    <location>
        <begin position="123"/>
        <end position="143"/>
    </location>
</feature>
<evidence type="ECO:0000256" key="2">
    <source>
        <dbReference type="SAM" id="Phobius"/>
    </source>
</evidence>
<name>A0A1E4RC31_9ASCO</name>
<dbReference type="GeneID" id="30997459"/>
<evidence type="ECO:0000313" key="3">
    <source>
        <dbReference type="EMBL" id="ODV64685.1"/>
    </source>
</evidence>